<evidence type="ECO:0000256" key="5">
    <source>
        <dbReference type="ARBA" id="ARBA00020261"/>
    </source>
</evidence>
<dbReference type="GO" id="GO:0042729">
    <property type="term" value="C:DASH complex"/>
    <property type="evidence" value="ECO:0007669"/>
    <property type="project" value="InterPro"/>
</dbReference>
<evidence type="ECO:0000256" key="15">
    <source>
        <dbReference type="ARBA" id="ARBA00023328"/>
    </source>
</evidence>
<evidence type="ECO:0000256" key="12">
    <source>
        <dbReference type="ARBA" id="ARBA00023212"/>
    </source>
</evidence>
<keyword evidence="13" id="KW-0539">Nucleus</keyword>
<evidence type="ECO:0000256" key="14">
    <source>
        <dbReference type="ARBA" id="ARBA00023306"/>
    </source>
</evidence>
<dbReference type="AlphaFoldDB" id="A0A9W8ALL0"/>
<evidence type="ECO:0000256" key="10">
    <source>
        <dbReference type="ARBA" id="ARBA00022776"/>
    </source>
</evidence>
<evidence type="ECO:0000256" key="16">
    <source>
        <dbReference type="ARBA" id="ARBA00030566"/>
    </source>
</evidence>
<dbReference type="GO" id="GO:0005876">
    <property type="term" value="C:spindle microtubule"/>
    <property type="evidence" value="ECO:0007669"/>
    <property type="project" value="TreeGrafter"/>
</dbReference>
<evidence type="ECO:0000256" key="3">
    <source>
        <dbReference type="ARBA" id="ARBA00004629"/>
    </source>
</evidence>
<dbReference type="Pfam" id="PF08649">
    <property type="entry name" value="DASH_Dad1"/>
    <property type="match status" value="1"/>
</dbReference>
<keyword evidence="7" id="KW-0963">Cytoplasm</keyword>
<evidence type="ECO:0000256" key="4">
    <source>
        <dbReference type="ARBA" id="ARBA00010146"/>
    </source>
</evidence>
<evidence type="ECO:0000256" key="1">
    <source>
        <dbReference type="ARBA" id="ARBA00004123"/>
    </source>
</evidence>
<keyword evidence="11" id="KW-0995">Kinetochore</keyword>
<evidence type="ECO:0000256" key="11">
    <source>
        <dbReference type="ARBA" id="ARBA00022838"/>
    </source>
</evidence>
<keyword evidence="6" id="KW-0158">Chromosome</keyword>
<dbReference type="OrthoDB" id="5566853at2759"/>
<comment type="caution">
    <text evidence="17">The sequence shown here is derived from an EMBL/GenBank/DDBJ whole genome shotgun (WGS) entry which is preliminary data.</text>
</comment>
<organism evidence="17 18">
    <name type="scientific">Tieghemiomyces parasiticus</name>
    <dbReference type="NCBI Taxonomy" id="78921"/>
    <lineage>
        <taxon>Eukaryota</taxon>
        <taxon>Fungi</taxon>
        <taxon>Fungi incertae sedis</taxon>
        <taxon>Zoopagomycota</taxon>
        <taxon>Kickxellomycotina</taxon>
        <taxon>Dimargaritomycetes</taxon>
        <taxon>Dimargaritales</taxon>
        <taxon>Dimargaritaceae</taxon>
        <taxon>Tieghemiomyces</taxon>
    </lineage>
</organism>
<dbReference type="GO" id="GO:0051301">
    <property type="term" value="P:cell division"/>
    <property type="evidence" value="ECO:0007669"/>
    <property type="project" value="UniProtKB-KW"/>
</dbReference>
<evidence type="ECO:0000256" key="6">
    <source>
        <dbReference type="ARBA" id="ARBA00022454"/>
    </source>
</evidence>
<evidence type="ECO:0000313" key="17">
    <source>
        <dbReference type="EMBL" id="KAJ1929796.1"/>
    </source>
</evidence>
<proteinExistence type="inferred from homology"/>
<dbReference type="PANTHER" id="PTHR28025">
    <property type="entry name" value="DASH COMPLEX SUBUNIT DAD1"/>
    <property type="match status" value="1"/>
</dbReference>
<dbReference type="EMBL" id="JANBPT010000024">
    <property type="protein sequence ID" value="KAJ1929796.1"/>
    <property type="molecule type" value="Genomic_DNA"/>
</dbReference>
<evidence type="ECO:0000256" key="9">
    <source>
        <dbReference type="ARBA" id="ARBA00022701"/>
    </source>
</evidence>
<keyword evidence="10" id="KW-0498">Mitosis</keyword>
<dbReference type="Proteomes" id="UP001150569">
    <property type="component" value="Unassembled WGS sequence"/>
</dbReference>
<comment type="subcellular location">
    <subcellularLocation>
        <location evidence="3">Chromosome</location>
        <location evidence="3">Centromere</location>
        <location evidence="3">Kinetochore</location>
    </subcellularLocation>
    <subcellularLocation>
        <location evidence="2">Cytoplasm</location>
        <location evidence="2">Cytoskeleton</location>
        <location evidence="2">Spindle</location>
    </subcellularLocation>
    <subcellularLocation>
        <location evidence="1">Nucleus</location>
    </subcellularLocation>
</comment>
<sequence>MSSAESQRLFERERDHLVYEISQNMNKLTTNLALLNRNLQEVNALGGTMEQTADVWRTFHQQIVDTALPTSMDGTEAEEM</sequence>
<dbReference type="GO" id="GO:0044732">
    <property type="term" value="C:mitotic spindle pole body"/>
    <property type="evidence" value="ECO:0007669"/>
    <property type="project" value="TreeGrafter"/>
</dbReference>
<gene>
    <name evidence="17" type="ORF">IWQ60_000885</name>
</gene>
<dbReference type="InterPro" id="IPR013958">
    <property type="entry name" value="DASH_Dad1"/>
</dbReference>
<keyword evidence="9" id="KW-0493">Microtubule</keyword>
<name>A0A9W8ALL0_9FUNG</name>
<evidence type="ECO:0000256" key="13">
    <source>
        <dbReference type="ARBA" id="ARBA00023242"/>
    </source>
</evidence>
<evidence type="ECO:0000256" key="8">
    <source>
        <dbReference type="ARBA" id="ARBA00022618"/>
    </source>
</evidence>
<keyword evidence="15" id="KW-0137">Centromere</keyword>
<protein>
    <recommendedName>
        <fullName evidence="5">DASH complex subunit DAD1</fullName>
    </recommendedName>
    <alternativeName>
        <fullName evidence="16">Outer kinetochore protein DAD1</fullName>
    </alternativeName>
</protein>
<comment type="similarity">
    <text evidence="4">Belongs to the DASH complex DAD1 family.</text>
</comment>
<reference evidence="17" key="1">
    <citation type="submission" date="2022-07" db="EMBL/GenBank/DDBJ databases">
        <title>Phylogenomic reconstructions and comparative analyses of Kickxellomycotina fungi.</title>
        <authorList>
            <person name="Reynolds N.K."/>
            <person name="Stajich J.E."/>
            <person name="Barry K."/>
            <person name="Grigoriev I.V."/>
            <person name="Crous P."/>
            <person name="Smith M.E."/>
        </authorList>
    </citation>
    <scope>NUCLEOTIDE SEQUENCE</scope>
    <source>
        <strain evidence="17">RSA 861</strain>
    </source>
</reference>
<dbReference type="GO" id="GO:0072686">
    <property type="term" value="C:mitotic spindle"/>
    <property type="evidence" value="ECO:0007669"/>
    <property type="project" value="InterPro"/>
</dbReference>
<keyword evidence="12" id="KW-0206">Cytoskeleton</keyword>
<dbReference type="GO" id="GO:0051010">
    <property type="term" value="F:microtubule plus-end binding"/>
    <property type="evidence" value="ECO:0007669"/>
    <property type="project" value="TreeGrafter"/>
</dbReference>
<evidence type="ECO:0000256" key="2">
    <source>
        <dbReference type="ARBA" id="ARBA00004186"/>
    </source>
</evidence>
<keyword evidence="18" id="KW-1185">Reference proteome</keyword>
<dbReference type="PANTHER" id="PTHR28025:SF1">
    <property type="entry name" value="DASH COMPLEX SUBUNIT DAD1"/>
    <property type="match status" value="1"/>
</dbReference>
<keyword evidence="8" id="KW-0132">Cell division</keyword>
<accession>A0A9W8ALL0</accession>
<evidence type="ECO:0000256" key="7">
    <source>
        <dbReference type="ARBA" id="ARBA00022490"/>
    </source>
</evidence>
<evidence type="ECO:0000313" key="18">
    <source>
        <dbReference type="Proteomes" id="UP001150569"/>
    </source>
</evidence>
<keyword evidence="14" id="KW-0131">Cell cycle</keyword>